<dbReference type="AlphaFoldDB" id="A0A2T0LAG5"/>
<organism evidence="2 3">
    <name type="scientific">Planifilum fimeticola</name>
    <dbReference type="NCBI Taxonomy" id="201975"/>
    <lineage>
        <taxon>Bacteria</taxon>
        <taxon>Bacillati</taxon>
        <taxon>Bacillota</taxon>
        <taxon>Bacilli</taxon>
        <taxon>Bacillales</taxon>
        <taxon>Thermoactinomycetaceae</taxon>
        <taxon>Planifilum</taxon>
    </lineage>
</organism>
<dbReference type="InterPro" id="IPR006439">
    <property type="entry name" value="HAD-SF_hydro_IA"/>
</dbReference>
<dbReference type="InterPro" id="IPR051540">
    <property type="entry name" value="S-2-haloacid_dehalogenase"/>
</dbReference>
<accession>A0A2T0LAG5</accession>
<name>A0A2T0LAG5_9BACL</name>
<dbReference type="Gene3D" id="3.40.50.1000">
    <property type="entry name" value="HAD superfamily/HAD-like"/>
    <property type="match status" value="1"/>
</dbReference>
<dbReference type="InterPro" id="IPR036412">
    <property type="entry name" value="HAD-like_sf"/>
</dbReference>
<dbReference type="PANTHER" id="PTHR43316:SF3">
    <property type="entry name" value="HALOACID DEHALOGENASE, TYPE II (AFU_ORTHOLOGUE AFUA_2G07750)-RELATED"/>
    <property type="match status" value="1"/>
</dbReference>
<comment type="caution">
    <text evidence="2">The sequence shown here is derived from an EMBL/GenBank/DDBJ whole genome shotgun (WGS) entry which is preliminary data.</text>
</comment>
<reference evidence="2 3" key="1">
    <citation type="submission" date="2018-03" db="EMBL/GenBank/DDBJ databases">
        <title>Genomic Encyclopedia of Archaeal and Bacterial Type Strains, Phase II (KMG-II): from individual species to whole genera.</title>
        <authorList>
            <person name="Goeker M."/>
        </authorList>
    </citation>
    <scope>NUCLEOTIDE SEQUENCE [LARGE SCALE GENOMIC DNA]</scope>
    <source>
        <strain evidence="2 3">DSM 44946</strain>
    </source>
</reference>
<dbReference type="CDD" id="cd01427">
    <property type="entry name" value="HAD_like"/>
    <property type="match status" value="1"/>
</dbReference>
<dbReference type="Pfam" id="PF00702">
    <property type="entry name" value="Hydrolase"/>
    <property type="match status" value="1"/>
</dbReference>
<evidence type="ECO:0000256" key="1">
    <source>
        <dbReference type="ARBA" id="ARBA00022801"/>
    </source>
</evidence>
<dbReference type="SUPFAM" id="SSF56784">
    <property type="entry name" value="HAD-like"/>
    <property type="match status" value="1"/>
</dbReference>
<dbReference type="PRINTS" id="PR00413">
    <property type="entry name" value="HADHALOGNASE"/>
</dbReference>
<sequence length="246" mass="28581">MIRACLFDLDGTLLPLDTDRFVEVYLRELAPYVAHVVPPERLIPSIWRATKAMIEDEDPEKTNEEVFQHHFLSSTGLEKESIWPLFERFYRERFPRLKKHAQPTDLAREVVQAALDRGCRVVVATNPVFPRVAIRERMRWAGVDDLPFEWVTYHEETRYCKPRIEYYRDIVDRIGLKPEECVMIGNDMQEDMVASTLGLSTYLVTDFRIDRGQPTYSVDQQGSLADLLRSIRNGEGVFSQTPVRSA</sequence>
<keyword evidence="3" id="KW-1185">Reference proteome</keyword>
<proteinExistence type="predicted"/>
<dbReference type="RefSeq" id="WP_106346567.1">
    <property type="nucleotide sequence ID" value="NZ_PVNE01000035.1"/>
</dbReference>
<dbReference type="GO" id="GO:0016787">
    <property type="term" value="F:hydrolase activity"/>
    <property type="evidence" value="ECO:0007669"/>
    <property type="project" value="UniProtKB-KW"/>
</dbReference>
<dbReference type="EMBL" id="PVNE01000035">
    <property type="protein sequence ID" value="PRX38832.1"/>
    <property type="molecule type" value="Genomic_DNA"/>
</dbReference>
<dbReference type="PANTHER" id="PTHR43316">
    <property type="entry name" value="HYDROLASE, HALOACID DELAHOGENASE-RELATED"/>
    <property type="match status" value="1"/>
</dbReference>
<dbReference type="SFLD" id="SFLDG01129">
    <property type="entry name" value="C1.5:_HAD__Beta-PGM__Phosphata"/>
    <property type="match status" value="1"/>
</dbReference>
<keyword evidence="1" id="KW-0378">Hydrolase</keyword>
<dbReference type="SFLD" id="SFLDS00003">
    <property type="entry name" value="Haloacid_Dehalogenase"/>
    <property type="match status" value="1"/>
</dbReference>
<dbReference type="Proteomes" id="UP000237797">
    <property type="component" value="Unassembled WGS sequence"/>
</dbReference>
<evidence type="ECO:0000313" key="2">
    <source>
        <dbReference type="EMBL" id="PRX38832.1"/>
    </source>
</evidence>
<dbReference type="OrthoDB" id="9809962at2"/>
<protein>
    <submittedName>
        <fullName evidence="2">FMN phosphatase YigB (HAD superfamily)</fullName>
    </submittedName>
</protein>
<dbReference type="InterPro" id="IPR023214">
    <property type="entry name" value="HAD_sf"/>
</dbReference>
<gene>
    <name evidence="2" type="ORF">CLV97_1359</name>
</gene>
<evidence type="ECO:0000313" key="3">
    <source>
        <dbReference type="Proteomes" id="UP000237797"/>
    </source>
</evidence>